<dbReference type="Proteomes" id="UP000053095">
    <property type="component" value="Unassembled WGS sequence"/>
</dbReference>
<dbReference type="EMBL" id="DF933829">
    <property type="protein sequence ID" value="GAM38662.1"/>
    <property type="molecule type" value="Genomic_DNA"/>
</dbReference>
<organism evidence="2 3">
    <name type="scientific">Talaromyces pinophilus</name>
    <name type="common">Penicillium pinophilum</name>
    <dbReference type="NCBI Taxonomy" id="128442"/>
    <lineage>
        <taxon>Eukaryota</taxon>
        <taxon>Fungi</taxon>
        <taxon>Dikarya</taxon>
        <taxon>Ascomycota</taxon>
        <taxon>Pezizomycotina</taxon>
        <taxon>Eurotiomycetes</taxon>
        <taxon>Eurotiomycetidae</taxon>
        <taxon>Eurotiales</taxon>
        <taxon>Trichocomaceae</taxon>
        <taxon>Talaromyces</taxon>
        <taxon>Talaromyces sect. Talaromyces</taxon>
    </lineage>
</organism>
<proteinExistence type="predicted"/>
<accession>A0A6V8HB58</accession>
<feature type="region of interest" description="Disordered" evidence="1">
    <location>
        <begin position="1"/>
        <end position="59"/>
    </location>
</feature>
<name>A0A6V8HB58_TALPI</name>
<dbReference type="AlphaFoldDB" id="A0A6V8HB58"/>
<evidence type="ECO:0000256" key="1">
    <source>
        <dbReference type="SAM" id="MobiDB-lite"/>
    </source>
</evidence>
<gene>
    <name evidence="2" type="ORF">TCE0_033f09565</name>
</gene>
<reference evidence="3" key="1">
    <citation type="journal article" date="2015" name="Genome Announc.">
        <title>Draft genome sequence of Talaromyces cellulolyticus strain Y-94, a source of lignocellulosic biomass-degrading enzymes.</title>
        <authorList>
            <person name="Fujii T."/>
            <person name="Koike H."/>
            <person name="Sawayama S."/>
            <person name="Yano S."/>
            <person name="Inoue H."/>
        </authorList>
    </citation>
    <scope>NUCLEOTIDE SEQUENCE [LARGE SCALE GENOMIC DNA]</scope>
    <source>
        <strain evidence="3">Y-94</strain>
    </source>
</reference>
<evidence type="ECO:0000313" key="3">
    <source>
        <dbReference type="Proteomes" id="UP000053095"/>
    </source>
</evidence>
<feature type="compositionally biased region" description="Polar residues" evidence="1">
    <location>
        <begin position="8"/>
        <end position="24"/>
    </location>
</feature>
<sequence>MEAKHSHSSTCSPAGPKQQDSFQESTNSHQSPSQSSQTYTGAPSGTGDGASGQSMTATTADFDPIAYQATLDHQYSPISSPDQRRDLTHIGSCVTTIEPFDDTLIIGNDFTLCPTHQAGPTVNATNAGNGLAPPGAGENTEKEAVELFRASLHRKV</sequence>
<protein>
    <submittedName>
        <fullName evidence="2">Uncharacterized protein</fullName>
    </submittedName>
</protein>
<evidence type="ECO:0000313" key="2">
    <source>
        <dbReference type="EMBL" id="GAM38662.1"/>
    </source>
</evidence>
<feature type="compositionally biased region" description="Low complexity" evidence="1">
    <location>
        <begin position="25"/>
        <end position="40"/>
    </location>
</feature>
<keyword evidence="3" id="KW-1185">Reference proteome</keyword>
<comment type="caution">
    <text evidence="2">The sequence shown here is derived from an EMBL/GenBank/DDBJ whole genome shotgun (WGS) entry which is preliminary data.</text>
</comment>